<protein>
    <submittedName>
        <fullName evidence="2">Uncharacterized protein</fullName>
    </submittedName>
</protein>
<name>A0ABT4J7Q8_9RHOB</name>
<evidence type="ECO:0000313" key="3">
    <source>
        <dbReference type="Proteomes" id="UP001149822"/>
    </source>
</evidence>
<gene>
    <name evidence="2" type="ORF">OU682_12265</name>
</gene>
<evidence type="ECO:0000313" key="2">
    <source>
        <dbReference type="EMBL" id="MCZ0962393.1"/>
    </source>
</evidence>
<feature type="compositionally biased region" description="Basic and acidic residues" evidence="1">
    <location>
        <begin position="225"/>
        <end position="255"/>
    </location>
</feature>
<dbReference type="Proteomes" id="UP001149822">
    <property type="component" value="Unassembled WGS sequence"/>
</dbReference>
<comment type="caution">
    <text evidence="2">The sequence shown here is derived from an EMBL/GenBank/DDBJ whole genome shotgun (WGS) entry which is preliminary data.</text>
</comment>
<organism evidence="2 3">
    <name type="scientific">Paracoccus benzoatiresistens</name>
    <dbReference type="NCBI Taxonomy" id="2997341"/>
    <lineage>
        <taxon>Bacteria</taxon>
        <taxon>Pseudomonadati</taxon>
        <taxon>Pseudomonadota</taxon>
        <taxon>Alphaproteobacteria</taxon>
        <taxon>Rhodobacterales</taxon>
        <taxon>Paracoccaceae</taxon>
        <taxon>Paracoccus</taxon>
    </lineage>
</organism>
<feature type="region of interest" description="Disordered" evidence="1">
    <location>
        <begin position="317"/>
        <end position="336"/>
    </location>
</feature>
<feature type="compositionally biased region" description="Polar residues" evidence="1">
    <location>
        <begin position="87"/>
        <end position="99"/>
    </location>
</feature>
<evidence type="ECO:0000256" key="1">
    <source>
        <dbReference type="SAM" id="MobiDB-lite"/>
    </source>
</evidence>
<feature type="compositionally biased region" description="Basic and acidic residues" evidence="1">
    <location>
        <begin position="317"/>
        <end position="328"/>
    </location>
</feature>
<reference evidence="2" key="1">
    <citation type="submission" date="2022-12" db="EMBL/GenBank/DDBJ databases">
        <title>Paracoccus sp. EF6 isolated from a lake water.</title>
        <authorList>
            <person name="Liu H."/>
        </authorList>
    </citation>
    <scope>NUCLEOTIDE SEQUENCE</scope>
    <source>
        <strain evidence="2">EF6</strain>
    </source>
</reference>
<feature type="compositionally biased region" description="Polar residues" evidence="1">
    <location>
        <begin position="256"/>
        <end position="267"/>
    </location>
</feature>
<feature type="region of interest" description="Disordered" evidence="1">
    <location>
        <begin position="208"/>
        <end position="268"/>
    </location>
</feature>
<dbReference type="EMBL" id="JAPTYD010000016">
    <property type="protein sequence ID" value="MCZ0962393.1"/>
    <property type="molecule type" value="Genomic_DNA"/>
</dbReference>
<feature type="compositionally biased region" description="Basic and acidic residues" evidence="1">
    <location>
        <begin position="208"/>
        <end position="217"/>
    </location>
</feature>
<accession>A0ABT4J7Q8</accession>
<keyword evidence="3" id="KW-1185">Reference proteome</keyword>
<feature type="region of interest" description="Disordered" evidence="1">
    <location>
        <begin position="87"/>
        <end position="141"/>
    </location>
</feature>
<dbReference type="RefSeq" id="WP_268942417.1">
    <property type="nucleotide sequence ID" value="NZ_JAPTYD010000016.1"/>
</dbReference>
<sequence length="336" mass="36507">MTRPPKSRARPLLREADFAARGRRLAERKARDHLRACADREARGEVQIWSWVPAVHAELIRSLVPALGAALDAGCPPRQILSWPENSNAKAKASDTTQAHAGARVAPDVTGMPSDGSGESAGPDDPAAWQGAGLKARRRAQSRRAAARKKNLGLKRVSFVVSKAHKATLTILIGKIIEGLQDGLVPRVESSAAAGIVPAGIVPAEPWLERTRADTRADGSGTRSSADHQRQQIGKQHEHDTREGQEPGKRVEDRSTATGVASRSSFAGLSDDWHGARTVWADEALPRTVTERQSSPLFDDIQALDRRGWLRKEAVSKAVDQERRREPRSMGIDEGM</sequence>
<proteinExistence type="predicted"/>